<dbReference type="NCBIfam" id="NF006600">
    <property type="entry name" value="PRK09140.1"/>
    <property type="match status" value="1"/>
</dbReference>
<organism evidence="6 7">
    <name type="scientific">Sphingomonas hengshuiensis</name>
    <dbReference type="NCBI Taxonomy" id="1609977"/>
    <lineage>
        <taxon>Bacteria</taxon>
        <taxon>Pseudomonadati</taxon>
        <taxon>Pseudomonadota</taxon>
        <taxon>Alphaproteobacteria</taxon>
        <taxon>Sphingomonadales</taxon>
        <taxon>Sphingomonadaceae</taxon>
        <taxon>Sphingomonas</taxon>
    </lineage>
</organism>
<dbReference type="CDD" id="cd00452">
    <property type="entry name" value="KDPG_aldolase"/>
    <property type="match status" value="1"/>
</dbReference>
<protein>
    <submittedName>
        <fullName evidence="6">2-dehydro-3-deoxy-6-phosphogalactonate aldolase</fullName>
        <ecNumber evidence="6">4.1.2.21</ecNumber>
    </submittedName>
</protein>
<evidence type="ECO:0000256" key="4">
    <source>
        <dbReference type="ARBA" id="ARBA00023239"/>
    </source>
</evidence>
<sequence length="211" mass="21398">MTIDDLLASGTAPIVAILRGIAPGEVLAIGEALVEAGIRLIEVPFNSPEPTTSIRLLQDRLGDRAAIGGGTVLDVAAVDALAATGGTIMVTPNTDPAVIARGVACGLEPMPGFVTPSEAFQAIAAGARRLKLFPAVALGPAYLKAVREVLPKHVRVWAVGGTGAHNFAEWLAAGVEGIGVGGALYKPGDSAAVVRERALALVAAWQAARTA</sequence>
<dbReference type="GO" id="GO:0008674">
    <property type="term" value="F:2-dehydro-3-deoxy-6-phosphogalactonate aldolase activity"/>
    <property type="evidence" value="ECO:0007669"/>
    <property type="project" value="UniProtKB-EC"/>
</dbReference>
<dbReference type="EMBL" id="CP010836">
    <property type="protein sequence ID" value="AJP72494.1"/>
    <property type="molecule type" value="Genomic_DNA"/>
</dbReference>
<dbReference type="SUPFAM" id="SSF51569">
    <property type="entry name" value="Aldolase"/>
    <property type="match status" value="1"/>
</dbReference>
<comment type="subunit">
    <text evidence="3">Homotrimer.</text>
</comment>
<evidence type="ECO:0000256" key="2">
    <source>
        <dbReference type="ARBA" id="ARBA00006906"/>
    </source>
</evidence>
<evidence type="ECO:0000313" key="7">
    <source>
        <dbReference type="Proteomes" id="UP000032300"/>
    </source>
</evidence>
<dbReference type="Proteomes" id="UP000032300">
    <property type="component" value="Chromosome"/>
</dbReference>
<keyword evidence="7" id="KW-1185">Reference proteome</keyword>
<name>A0A7U4LFU2_9SPHN</name>
<reference evidence="6 7" key="1">
    <citation type="journal article" date="2015" name="Int. J. Syst. Evol. Microbiol.">
        <title>Sphingomonas hengshuiensis sp. nov., isolated from lake wetland.</title>
        <authorList>
            <person name="Wei S."/>
            <person name="Wang T."/>
            <person name="Liu H."/>
            <person name="Zhang C."/>
            <person name="Guo J."/>
            <person name="Wang Q."/>
            <person name="Liang K."/>
            <person name="Zhang Z."/>
        </authorList>
    </citation>
    <scope>NUCLEOTIDE SEQUENCE [LARGE SCALE GENOMIC DNA]</scope>
    <source>
        <strain evidence="6 7">WHSC-8</strain>
    </source>
</reference>
<dbReference type="AlphaFoldDB" id="A0A7U4LFU2"/>
<dbReference type="PROSITE" id="PS00160">
    <property type="entry name" value="ALDOLASE_KDPG_KHG_2"/>
    <property type="match status" value="1"/>
</dbReference>
<proteinExistence type="inferred from homology"/>
<dbReference type="Pfam" id="PF01081">
    <property type="entry name" value="Aldolase"/>
    <property type="match status" value="1"/>
</dbReference>
<comment type="similarity">
    <text evidence="2">Belongs to the KHG/KDPG aldolase family.</text>
</comment>
<keyword evidence="4 6" id="KW-0456">Lyase</keyword>
<evidence type="ECO:0000256" key="3">
    <source>
        <dbReference type="ARBA" id="ARBA00011233"/>
    </source>
</evidence>
<dbReference type="InterPro" id="IPR031338">
    <property type="entry name" value="KDPG/KHG_AS_2"/>
</dbReference>
<dbReference type="InterPro" id="IPR013785">
    <property type="entry name" value="Aldolase_TIM"/>
</dbReference>
<evidence type="ECO:0000256" key="1">
    <source>
        <dbReference type="ARBA" id="ARBA00004761"/>
    </source>
</evidence>
<keyword evidence="5" id="KW-0119">Carbohydrate metabolism</keyword>
<dbReference type="KEGG" id="sphi:TS85_12945"/>
<dbReference type="PANTHER" id="PTHR30246">
    <property type="entry name" value="2-KETO-3-DEOXY-6-PHOSPHOGLUCONATE ALDOLASE"/>
    <property type="match status" value="1"/>
</dbReference>
<reference evidence="6 7" key="2">
    <citation type="submission" date="2015-02" db="EMBL/GenBank/DDBJ databases">
        <title>The complete genome of Sphingomonas hengshuiensis sp. WHSC-8 isolated from soil of Hengshui Lake.</title>
        <authorList>
            <person name="Wei S."/>
            <person name="Guo J."/>
            <person name="Su C."/>
            <person name="Wu R."/>
            <person name="Zhang Z."/>
            <person name="Liang K."/>
            <person name="Li H."/>
            <person name="Wang T."/>
            <person name="Liu H."/>
            <person name="Zhang C."/>
            <person name="Li Z."/>
            <person name="Wang Q."/>
            <person name="Meng J."/>
        </authorList>
    </citation>
    <scope>NUCLEOTIDE SEQUENCE [LARGE SCALE GENOMIC DNA]</scope>
    <source>
        <strain evidence="6 7">WHSC-8</strain>
    </source>
</reference>
<gene>
    <name evidence="6" type="ORF">TS85_12945</name>
</gene>
<dbReference type="OrthoDB" id="7204076at2"/>
<dbReference type="InterPro" id="IPR000887">
    <property type="entry name" value="Aldlse_KDPG_KHG"/>
</dbReference>
<comment type="pathway">
    <text evidence="1">Carbohydrate acid metabolism.</text>
</comment>
<accession>A0A7U4LFU2</accession>
<dbReference type="EC" id="4.1.2.21" evidence="6"/>
<evidence type="ECO:0000256" key="5">
    <source>
        <dbReference type="ARBA" id="ARBA00023277"/>
    </source>
</evidence>
<evidence type="ECO:0000313" key="6">
    <source>
        <dbReference type="EMBL" id="AJP72494.1"/>
    </source>
</evidence>
<dbReference type="Gene3D" id="3.20.20.70">
    <property type="entry name" value="Aldolase class I"/>
    <property type="match status" value="1"/>
</dbReference>
<dbReference type="PANTHER" id="PTHR30246:SF1">
    <property type="entry name" value="2-DEHYDRO-3-DEOXY-6-PHOSPHOGALACTONATE ALDOLASE-RELATED"/>
    <property type="match status" value="1"/>
</dbReference>
<dbReference type="RefSeq" id="WP_044332694.1">
    <property type="nucleotide sequence ID" value="NZ_CP010836.1"/>
</dbReference>